<proteinExistence type="predicted"/>
<protein>
    <submittedName>
        <fullName evidence="1">Uncharacterized protein</fullName>
    </submittedName>
</protein>
<dbReference type="Proteomes" id="UP000808761">
    <property type="component" value="Unassembled WGS sequence"/>
</dbReference>
<name>A0A9D6UN26_UNCSA</name>
<organism evidence="1 2">
    <name type="scientific">Candidatus Saganbacteria bacterium</name>
    <dbReference type="NCBI Taxonomy" id="2575572"/>
    <lineage>
        <taxon>Bacteria</taxon>
        <taxon>Bacillati</taxon>
        <taxon>Saganbacteria</taxon>
    </lineage>
</organism>
<comment type="caution">
    <text evidence="1">The sequence shown here is derived from an EMBL/GenBank/DDBJ whole genome shotgun (WGS) entry which is preliminary data.</text>
</comment>
<reference evidence="1" key="1">
    <citation type="submission" date="2020-07" db="EMBL/GenBank/DDBJ databases">
        <title>Huge and variable diversity of episymbiotic CPR bacteria and DPANN archaea in groundwater ecosystems.</title>
        <authorList>
            <person name="He C.Y."/>
            <person name="Keren R."/>
            <person name="Whittaker M."/>
            <person name="Farag I.F."/>
            <person name="Doudna J."/>
            <person name="Cate J.H.D."/>
            <person name="Banfield J.F."/>
        </authorList>
    </citation>
    <scope>NUCLEOTIDE SEQUENCE</scope>
    <source>
        <strain evidence="1">NC_groundwater_1860_Pr3_B-0.1um_51_7</strain>
    </source>
</reference>
<dbReference type="AlphaFoldDB" id="A0A9D6UN26"/>
<dbReference type="EMBL" id="JACRKR010000066">
    <property type="protein sequence ID" value="MBI5078645.1"/>
    <property type="molecule type" value="Genomic_DNA"/>
</dbReference>
<evidence type="ECO:0000313" key="1">
    <source>
        <dbReference type="EMBL" id="MBI5078645.1"/>
    </source>
</evidence>
<evidence type="ECO:0000313" key="2">
    <source>
        <dbReference type="Proteomes" id="UP000808761"/>
    </source>
</evidence>
<gene>
    <name evidence="1" type="ORF">HZB08_01305</name>
</gene>
<accession>A0A9D6UN26</accession>
<sequence length="56" mass="6609">MMIVERSEYKGKPMLVIKRSDDDKFPFSFGVVKAKMILENLEEIKRFVEDNEKPMA</sequence>